<dbReference type="NCBIfam" id="NF010068">
    <property type="entry name" value="PRK13548.1"/>
    <property type="match status" value="1"/>
</dbReference>
<dbReference type="CDD" id="cd03214">
    <property type="entry name" value="ABC_Iron-Siderophores_B12_Hemin"/>
    <property type="match status" value="1"/>
</dbReference>
<dbReference type="Pfam" id="PF00005">
    <property type="entry name" value="ABC_tran"/>
    <property type="match status" value="1"/>
</dbReference>
<dbReference type="RefSeq" id="WP_157020985.1">
    <property type="nucleotide sequence ID" value="NZ_WQLV01000001.1"/>
</dbReference>
<dbReference type="EMBL" id="WQLV01000001">
    <property type="protein sequence ID" value="MVO14690.1"/>
    <property type="molecule type" value="Genomic_DNA"/>
</dbReference>
<dbReference type="PROSITE" id="PS50893">
    <property type="entry name" value="ABC_TRANSPORTER_2"/>
    <property type="match status" value="1"/>
</dbReference>
<evidence type="ECO:0000313" key="7">
    <source>
        <dbReference type="EMBL" id="MVO14690.1"/>
    </source>
</evidence>
<dbReference type="PANTHER" id="PTHR42794">
    <property type="entry name" value="HEMIN IMPORT ATP-BINDING PROTEIN HMUV"/>
    <property type="match status" value="1"/>
</dbReference>
<dbReference type="InterPro" id="IPR003593">
    <property type="entry name" value="AAA+_ATPase"/>
</dbReference>
<dbReference type="Gene3D" id="3.40.50.300">
    <property type="entry name" value="P-loop containing nucleotide triphosphate hydrolases"/>
    <property type="match status" value="1"/>
</dbReference>
<dbReference type="Proteomes" id="UP000478892">
    <property type="component" value="Unassembled WGS sequence"/>
</dbReference>
<dbReference type="AlphaFoldDB" id="A0A6L6WAT5"/>
<keyword evidence="1" id="KW-0813">Transport</keyword>
<feature type="domain" description="ABC transporter" evidence="6">
    <location>
        <begin position="1"/>
        <end position="237"/>
    </location>
</feature>
<evidence type="ECO:0000256" key="1">
    <source>
        <dbReference type="ARBA" id="ARBA00022448"/>
    </source>
</evidence>
<evidence type="ECO:0000259" key="6">
    <source>
        <dbReference type="PROSITE" id="PS50893"/>
    </source>
</evidence>
<comment type="caution">
    <text evidence="7">The sequence shown here is derived from an EMBL/GenBank/DDBJ whole genome shotgun (WGS) entry which is preliminary data.</text>
</comment>
<evidence type="ECO:0000256" key="4">
    <source>
        <dbReference type="ARBA" id="ARBA00022967"/>
    </source>
</evidence>
<dbReference type="InterPro" id="IPR003439">
    <property type="entry name" value="ABC_transporter-like_ATP-bd"/>
</dbReference>
<dbReference type="GO" id="GO:0005524">
    <property type="term" value="F:ATP binding"/>
    <property type="evidence" value="ECO:0007669"/>
    <property type="project" value="UniProtKB-KW"/>
</dbReference>
<dbReference type="InterPro" id="IPR017871">
    <property type="entry name" value="ABC_transporter-like_CS"/>
</dbReference>
<name>A0A6L6WAT5_9RHOB</name>
<reference evidence="7 8" key="1">
    <citation type="submission" date="2019-12" db="EMBL/GenBank/DDBJ databases">
        <authorList>
            <person name="Zhang Y.-J."/>
        </authorList>
    </citation>
    <scope>NUCLEOTIDE SEQUENCE [LARGE SCALE GENOMIC DNA]</scope>
    <source>
        <strain evidence="7 8">CY05</strain>
    </source>
</reference>
<dbReference type="PANTHER" id="PTHR42794:SF1">
    <property type="entry name" value="HEMIN IMPORT ATP-BINDING PROTEIN HMUV"/>
    <property type="match status" value="1"/>
</dbReference>
<keyword evidence="4" id="KW-1278">Translocase</keyword>
<sequence length="261" mass="27872">MQAFDIEVVLGKSQVLNGVNFTAKPGEVTAIVGPNGSGKTTLLRAMTGEIPYSGKVLLNNKNVAGLKPWQLAALRGVQPQSTTIAFPFTVLEIVRLGLTAGLSAAEKELPLRALEKVGLTGFGNRMYQDLSGGEQQRVQLARVLTQIWRPVVDGAPRWLILDEPVASLDIGHQFTVMDLTRDFSARGGGVVAVMHDLNLTAMFADKVVLMDAGHIAAQGSPQSVLTDANLAQTYGCPLPVCTTPHDGTPFLLPQARHARVT</sequence>
<dbReference type="InterPro" id="IPR027417">
    <property type="entry name" value="P-loop_NTPase"/>
</dbReference>
<dbReference type="SMART" id="SM00382">
    <property type="entry name" value="AAA"/>
    <property type="match status" value="1"/>
</dbReference>
<evidence type="ECO:0000256" key="5">
    <source>
        <dbReference type="ARBA" id="ARBA00037066"/>
    </source>
</evidence>
<dbReference type="PROSITE" id="PS00211">
    <property type="entry name" value="ABC_TRANSPORTER_1"/>
    <property type="match status" value="1"/>
</dbReference>
<protein>
    <submittedName>
        <fullName evidence="7">Heme ABC transporter ATP-binding protein</fullName>
    </submittedName>
</protein>
<keyword evidence="8" id="KW-1185">Reference proteome</keyword>
<evidence type="ECO:0000256" key="2">
    <source>
        <dbReference type="ARBA" id="ARBA00022741"/>
    </source>
</evidence>
<evidence type="ECO:0000256" key="3">
    <source>
        <dbReference type="ARBA" id="ARBA00022840"/>
    </source>
</evidence>
<gene>
    <name evidence="7" type="ORF">GO984_02610</name>
</gene>
<dbReference type="GO" id="GO:0016887">
    <property type="term" value="F:ATP hydrolysis activity"/>
    <property type="evidence" value="ECO:0007669"/>
    <property type="project" value="InterPro"/>
</dbReference>
<comment type="function">
    <text evidence="5">Part of the ABC transporter complex HmuTUV involved in hemin import. Responsible for energy coupling to the transport system.</text>
</comment>
<keyword evidence="3 7" id="KW-0067">ATP-binding</keyword>
<evidence type="ECO:0000313" key="8">
    <source>
        <dbReference type="Proteomes" id="UP000478892"/>
    </source>
</evidence>
<accession>A0A6L6WAT5</accession>
<proteinExistence type="predicted"/>
<organism evidence="7 8">
    <name type="scientific">Parasedimentitalea huanghaiensis</name>
    <dbReference type="NCBI Taxonomy" id="2682100"/>
    <lineage>
        <taxon>Bacteria</taxon>
        <taxon>Pseudomonadati</taxon>
        <taxon>Pseudomonadota</taxon>
        <taxon>Alphaproteobacteria</taxon>
        <taxon>Rhodobacterales</taxon>
        <taxon>Paracoccaceae</taxon>
        <taxon>Parasedimentitalea</taxon>
    </lineage>
</organism>
<keyword evidence="2" id="KW-0547">Nucleotide-binding</keyword>
<dbReference type="SUPFAM" id="SSF52540">
    <property type="entry name" value="P-loop containing nucleoside triphosphate hydrolases"/>
    <property type="match status" value="1"/>
</dbReference>